<dbReference type="SUPFAM" id="SSF58069">
    <property type="entry name" value="Virus ectodomain"/>
    <property type="match status" value="1"/>
</dbReference>
<dbReference type="AlphaFoldDB" id="A0A9Q1F244"/>
<name>A0A9Q1F244_SYNKA</name>
<evidence type="ECO:0008006" key="4">
    <source>
        <dbReference type="Google" id="ProtNLM"/>
    </source>
</evidence>
<organism evidence="2 3">
    <name type="scientific">Synaphobranchus kaupii</name>
    <name type="common">Kaup's arrowtooth eel</name>
    <dbReference type="NCBI Taxonomy" id="118154"/>
    <lineage>
        <taxon>Eukaryota</taxon>
        <taxon>Metazoa</taxon>
        <taxon>Chordata</taxon>
        <taxon>Craniata</taxon>
        <taxon>Vertebrata</taxon>
        <taxon>Euteleostomi</taxon>
        <taxon>Actinopterygii</taxon>
        <taxon>Neopterygii</taxon>
        <taxon>Teleostei</taxon>
        <taxon>Anguilliformes</taxon>
        <taxon>Synaphobranchidae</taxon>
        <taxon>Synaphobranchus</taxon>
    </lineage>
</organism>
<sequence length="435" mass="48238">MWNQQLTHSVRMATGSKGPCMVRVPAPGTWPAVAEVNPQPLESGCMADAMYLLHHYNRKVYGYDYGYIARLLLLRKCRFLRKLAYVHLSTKAETVAEAPSSLEVKNSKAGECFCSNSTSSYMSFPIFLGISDCTTYMTSFGIIRGGNRNKKYILALRTGQERTIEVNGVENRTTYANITLGTFRDYWWVCGSRAYSFLPIGWTGCCYLATLKLPYEVMSIKQKEDNQQDSSNRKRREIAEFHDLESYHFRVSLGEKWGLGLFPLYGVVFLADHIDNITYTLQGFANETIRGFSMLRDTVRSHRMTLLKHEMALDYILARQGGLCITLNLTEGACSTLVPDITDNLTSIIHALGNIKDAFGPSASAGSSTAGWLGSYMGPWWAGLTQTLMPVGIAVGIAICGCIVILPCIKVMMSKWLGAMMGEAEGRSRGNTGGI</sequence>
<dbReference type="InterPro" id="IPR018154">
    <property type="entry name" value="TLV/ENV_coat_polyprotein"/>
</dbReference>
<feature type="transmembrane region" description="Helical" evidence="1">
    <location>
        <begin position="388"/>
        <end position="409"/>
    </location>
</feature>
<accession>A0A9Q1F244</accession>
<comment type="caution">
    <text evidence="2">The sequence shown here is derived from an EMBL/GenBank/DDBJ whole genome shotgun (WGS) entry which is preliminary data.</text>
</comment>
<dbReference type="PANTHER" id="PTHR10424">
    <property type="entry name" value="VIRAL ENVELOPE PROTEIN"/>
    <property type="match status" value="1"/>
</dbReference>
<protein>
    <recommendedName>
        <fullName evidence="4">Envelope glycoprotein</fullName>
    </recommendedName>
</protein>
<dbReference type="OrthoDB" id="9950230at2759"/>
<keyword evidence="1" id="KW-1133">Transmembrane helix</keyword>
<evidence type="ECO:0000256" key="1">
    <source>
        <dbReference type="SAM" id="Phobius"/>
    </source>
</evidence>
<gene>
    <name evidence="2" type="ORF">SKAU_G00245650</name>
</gene>
<proteinExistence type="predicted"/>
<evidence type="ECO:0000313" key="3">
    <source>
        <dbReference type="Proteomes" id="UP001152622"/>
    </source>
</evidence>
<dbReference type="Proteomes" id="UP001152622">
    <property type="component" value="Chromosome 9"/>
</dbReference>
<keyword evidence="3" id="KW-1185">Reference proteome</keyword>
<keyword evidence="1" id="KW-0472">Membrane</keyword>
<evidence type="ECO:0000313" key="2">
    <source>
        <dbReference type="EMBL" id="KAJ8349435.1"/>
    </source>
</evidence>
<keyword evidence="1" id="KW-0812">Transmembrane</keyword>
<dbReference type="Gene3D" id="1.10.287.210">
    <property type="match status" value="1"/>
</dbReference>
<reference evidence="2" key="1">
    <citation type="journal article" date="2023" name="Science">
        <title>Genome structures resolve the early diversification of teleost fishes.</title>
        <authorList>
            <person name="Parey E."/>
            <person name="Louis A."/>
            <person name="Montfort J."/>
            <person name="Bouchez O."/>
            <person name="Roques C."/>
            <person name="Iampietro C."/>
            <person name="Lluch J."/>
            <person name="Castinel A."/>
            <person name="Donnadieu C."/>
            <person name="Desvignes T."/>
            <person name="Floi Bucao C."/>
            <person name="Jouanno E."/>
            <person name="Wen M."/>
            <person name="Mejri S."/>
            <person name="Dirks R."/>
            <person name="Jansen H."/>
            <person name="Henkel C."/>
            <person name="Chen W.J."/>
            <person name="Zahm M."/>
            <person name="Cabau C."/>
            <person name="Klopp C."/>
            <person name="Thompson A.W."/>
            <person name="Robinson-Rechavi M."/>
            <person name="Braasch I."/>
            <person name="Lecointre G."/>
            <person name="Bobe J."/>
            <person name="Postlethwait J.H."/>
            <person name="Berthelot C."/>
            <person name="Roest Crollius H."/>
            <person name="Guiguen Y."/>
        </authorList>
    </citation>
    <scope>NUCLEOTIDE SEQUENCE</scope>
    <source>
        <strain evidence="2">WJC10195</strain>
    </source>
</reference>
<dbReference type="EMBL" id="JAINUF010000009">
    <property type="protein sequence ID" value="KAJ8349435.1"/>
    <property type="molecule type" value="Genomic_DNA"/>
</dbReference>